<dbReference type="Proteomes" id="UP000192840">
    <property type="component" value="Unassembled WGS sequence"/>
</dbReference>
<evidence type="ECO:0000313" key="4">
    <source>
        <dbReference type="Proteomes" id="UP000192840"/>
    </source>
</evidence>
<keyword evidence="2" id="KW-1133">Transmembrane helix</keyword>
<protein>
    <submittedName>
        <fullName evidence="3">Uncharacterized protein</fullName>
    </submittedName>
</protein>
<dbReference type="AlphaFoldDB" id="A0A1W2A9N8"/>
<name>A0A1W2A9N8_9PSEU</name>
<feature type="transmembrane region" description="Helical" evidence="2">
    <location>
        <begin position="60"/>
        <end position="86"/>
    </location>
</feature>
<accession>A0A1W2A9N8</accession>
<reference evidence="4" key="1">
    <citation type="submission" date="2017-04" db="EMBL/GenBank/DDBJ databases">
        <authorList>
            <person name="Varghese N."/>
            <person name="Submissions S."/>
        </authorList>
    </citation>
    <scope>NUCLEOTIDE SEQUENCE [LARGE SCALE GENOMIC DNA]</scope>
    <source>
        <strain evidence="4">DSM 44073</strain>
    </source>
</reference>
<keyword evidence="4" id="KW-1185">Reference proteome</keyword>
<dbReference type="STRING" id="40571.SAMN05660733_00556"/>
<gene>
    <name evidence="3" type="ORF">SAMN05660733_00556</name>
</gene>
<organism evidence="3 4">
    <name type="scientific">Lentzea albidocapillata</name>
    <dbReference type="NCBI Taxonomy" id="40571"/>
    <lineage>
        <taxon>Bacteria</taxon>
        <taxon>Bacillati</taxon>
        <taxon>Actinomycetota</taxon>
        <taxon>Actinomycetes</taxon>
        <taxon>Pseudonocardiales</taxon>
        <taxon>Pseudonocardiaceae</taxon>
        <taxon>Lentzea</taxon>
    </lineage>
</organism>
<evidence type="ECO:0000256" key="2">
    <source>
        <dbReference type="SAM" id="Phobius"/>
    </source>
</evidence>
<evidence type="ECO:0000313" key="3">
    <source>
        <dbReference type="EMBL" id="SMC57459.1"/>
    </source>
</evidence>
<sequence>MAGKPDETDGSAEIGPAWPVVGRSMINHNAPSAEPTGQFPAPVGSAPREDVRAGARWPRVALVLTGLVLLVAAMAVLVVLVVLPWFS</sequence>
<feature type="region of interest" description="Disordered" evidence="1">
    <location>
        <begin position="26"/>
        <end position="47"/>
    </location>
</feature>
<evidence type="ECO:0000256" key="1">
    <source>
        <dbReference type="SAM" id="MobiDB-lite"/>
    </source>
</evidence>
<proteinExistence type="predicted"/>
<keyword evidence="2" id="KW-0472">Membrane</keyword>
<dbReference type="EMBL" id="FWYC01000003">
    <property type="protein sequence ID" value="SMC57459.1"/>
    <property type="molecule type" value="Genomic_DNA"/>
</dbReference>
<keyword evidence="2" id="KW-0812">Transmembrane</keyword>